<comment type="subcellular location">
    <subcellularLocation>
        <location evidence="2 5">Nucleus</location>
    </subcellularLocation>
</comment>
<reference evidence="8" key="1">
    <citation type="submission" date="2017-03" db="EMBL/GenBank/DDBJ databases">
        <authorList>
            <person name="Sharma R."/>
            <person name="Thines M."/>
        </authorList>
    </citation>
    <scope>NUCLEOTIDE SEQUENCE [LARGE SCALE GENOMIC DNA]</scope>
</reference>
<organism evidence="7 8">
    <name type="scientific">Lasallia pustulata</name>
    <dbReference type="NCBI Taxonomy" id="136370"/>
    <lineage>
        <taxon>Eukaryota</taxon>
        <taxon>Fungi</taxon>
        <taxon>Dikarya</taxon>
        <taxon>Ascomycota</taxon>
        <taxon>Pezizomycotina</taxon>
        <taxon>Lecanoromycetes</taxon>
        <taxon>OSLEUM clade</taxon>
        <taxon>Umbilicariomycetidae</taxon>
        <taxon>Umbilicariales</taxon>
        <taxon>Umbilicariaceae</taxon>
        <taxon>Lasallia</taxon>
    </lineage>
</organism>
<evidence type="ECO:0000256" key="4">
    <source>
        <dbReference type="ARBA" id="ARBA00023242"/>
    </source>
</evidence>
<dbReference type="InterPro" id="IPR024679">
    <property type="entry name" value="Ipi1_N"/>
</dbReference>
<dbReference type="InterPro" id="IPR016024">
    <property type="entry name" value="ARM-type_fold"/>
</dbReference>
<evidence type="ECO:0000256" key="3">
    <source>
        <dbReference type="ARBA" id="ARBA00006427"/>
    </source>
</evidence>
<evidence type="ECO:0000256" key="1">
    <source>
        <dbReference type="ARBA" id="ARBA00002355"/>
    </source>
</evidence>
<keyword evidence="5" id="KW-0698">rRNA processing</keyword>
<dbReference type="Proteomes" id="UP000192927">
    <property type="component" value="Unassembled WGS sequence"/>
</dbReference>
<dbReference type="PANTHER" id="PTHR16056:SF2">
    <property type="entry name" value="TESTIS-EXPRESSED PROTEIN 10"/>
    <property type="match status" value="1"/>
</dbReference>
<dbReference type="GO" id="GO:0006364">
    <property type="term" value="P:rRNA processing"/>
    <property type="evidence" value="ECO:0007669"/>
    <property type="project" value="UniProtKB-UniRule"/>
</dbReference>
<evidence type="ECO:0000313" key="7">
    <source>
        <dbReference type="EMBL" id="SLM40518.1"/>
    </source>
</evidence>
<dbReference type="SUPFAM" id="SSF48371">
    <property type="entry name" value="ARM repeat"/>
    <property type="match status" value="1"/>
</dbReference>
<keyword evidence="5" id="KW-0690">Ribosome biogenesis</keyword>
<dbReference type="PANTHER" id="PTHR16056">
    <property type="entry name" value="REGULATOR OF MICROTUBULE DYNAMICS PROTEIN"/>
    <property type="match status" value="1"/>
</dbReference>
<dbReference type="InterPro" id="IPR011989">
    <property type="entry name" value="ARM-like"/>
</dbReference>
<proteinExistence type="inferred from homology"/>
<keyword evidence="8" id="KW-1185">Reference proteome</keyword>
<evidence type="ECO:0000256" key="2">
    <source>
        <dbReference type="ARBA" id="ARBA00004123"/>
    </source>
</evidence>
<sequence>MGSSAKKKKDKKKDFQVLVPKQFLLTTQSLIAFLQKPKLKVGKARPKASNFTDTSFKSKAIVVNQQSLTPAAPSLSSQFSHHLSLLTSRSDSQRRDSLSYLTTAVAARPVNAPLQQPVSVILPSLLPLLLDGNNNVRTQLLKLLRSLPPRDVEDHVSQLLLYIRAGMTHLAADIRSSSIDVLGWLLELAGPELVSCAGGWMKTLKCFLAMLGWPNEVTAGAWSTSKASFGKGGSEGKIMVKNLNTLASFLRAGLVPVNESQDPPFVSKFPLWHVQHQLLPKVSNCYAHLNLFGPPRDEESEIYEDREARQRIFHVRFQCAIEAALEAAKREGGEVGRAAAAVKKTLVEGMDGFEQEEDF</sequence>
<name>A0A1W5DBJ6_9LECA</name>
<comment type="similarity">
    <text evidence="3 5">Belongs to the IPI1/TEX10 family.</text>
</comment>
<keyword evidence="4 5" id="KW-0539">Nucleus</keyword>
<evidence type="ECO:0000313" key="8">
    <source>
        <dbReference type="Proteomes" id="UP000192927"/>
    </source>
</evidence>
<protein>
    <recommendedName>
        <fullName evidence="5">Pre-rRNA-processing protein</fullName>
    </recommendedName>
</protein>
<evidence type="ECO:0000256" key="5">
    <source>
        <dbReference type="RuleBase" id="RU368021"/>
    </source>
</evidence>
<evidence type="ECO:0000259" key="6">
    <source>
        <dbReference type="Pfam" id="PF12333"/>
    </source>
</evidence>
<dbReference type="GO" id="GO:0005634">
    <property type="term" value="C:nucleus"/>
    <property type="evidence" value="ECO:0007669"/>
    <property type="project" value="UniProtKB-SubCell"/>
</dbReference>
<accession>A0A1W5DBJ6</accession>
<comment type="function">
    <text evidence="1 5">Component of the RIX1 complex required for processing of ITS2 sequences from 35S pre-rRNA.</text>
</comment>
<dbReference type="Pfam" id="PF12333">
    <property type="entry name" value="Ipi1_N"/>
    <property type="match status" value="1"/>
</dbReference>
<feature type="domain" description="Pre-rRNA-processing protein Ipi1 N-terminal" evidence="6">
    <location>
        <begin position="151"/>
        <end position="250"/>
    </location>
</feature>
<dbReference type="EMBL" id="FWEW01003727">
    <property type="protein sequence ID" value="SLM40518.1"/>
    <property type="molecule type" value="Genomic_DNA"/>
</dbReference>
<comment type="subunit">
    <text evidence="5">Component of the RIX1 complex.</text>
</comment>
<dbReference type="AlphaFoldDB" id="A0A1W5DBJ6"/>
<dbReference type="GO" id="GO:0120330">
    <property type="term" value="C:rixosome complex"/>
    <property type="evidence" value="ECO:0007669"/>
    <property type="project" value="UniProtKB-UniRule"/>
</dbReference>
<dbReference type="Gene3D" id="1.25.10.10">
    <property type="entry name" value="Leucine-rich Repeat Variant"/>
    <property type="match status" value="1"/>
</dbReference>